<evidence type="ECO:0000256" key="1">
    <source>
        <dbReference type="SAM" id="MobiDB-lite"/>
    </source>
</evidence>
<dbReference type="EMBL" id="JAPQKL010000002">
    <property type="protein sequence ID" value="KAJ5143229.1"/>
    <property type="molecule type" value="Genomic_DNA"/>
</dbReference>
<evidence type="ECO:0000313" key="2">
    <source>
        <dbReference type="EMBL" id="KAJ5143229.1"/>
    </source>
</evidence>
<reference evidence="2" key="2">
    <citation type="journal article" date="2023" name="IMA Fungus">
        <title>Comparative genomic study of the Penicillium genus elucidates a diverse pangenome and 15 lateral gene transfer events.</title>
        <authorList>
            <person name="Petersen C."/>
            <person name="Sorensen T."/>
            <person name="Nielsen M.R."/>
            <person name="Sondergaard T.E."/>
            <person name="Sorensen J.L."/>
            <person name="Fitzpatrick D.A."/>
            <person name="Frisvad J.C."/>
            <person name="Nielsen K.L."/>
        </authorList>
    </citation>
    <scope>NUCLEOTIDE SEQUENCE</scope>
    <source>
        <strain evidence="2">IBT 22155</strain>
    </source>
</reference>
<protein>
    <submittedName>
        <fullName evidence="2">Uncharacterized protein</fullName>
    </submittedName>
</protein>
<sequence>MVPYRRGCWQPNPPESGHDNQTQAALGFHHERLDRIRVKIPFASVNQEARKIGLKWAERKGFEIRHDADNNQVCHRPFDPKRDVIWIGNKEAINFNVETWTAINTNHPRGIPFIPAGINRFAIPEAMWHECMSFTLFRDTVCCLFRDTTFYVVTNRLPLFDEKNSGSIDTIQPRWELKGIHGAHSFNCDSQDGRSEIQNGDKVSVGPFRYQVARTIAMIADLHDTNTDGRVMRFELRPVHAVRT</sequence>
<keyword evidence="3" id="KW-1185">Reference proteome</keyword>
<comment type="caution">
    <text evidence="2">The sequence shown here is derived from an EMBL/GenBank/DDBJ whole genome shotgun (WGS) entry which is preliminary data.</text>
</comment>
<dbReference type="OrthoDB" id="3546385at2759"/>
<reference evidence="2" key="1">
    <citation type="submission" date="2022-11" db="EMBL/GenBank/DDBJ databases">
        <authorList>
            <person name="Petersen C."/>
        </authorList>
    </citation>
    <scope>NUCLEOTIDE SEQUENCE</scope>
    <source>
        <strain evidence="2">IBT 22155</strain>
    </source>
</reference>
<evidence type="ECO:0000313" key="3">
    <source>
        <dbReference type="Proteomes" id="UP001149079"/>
    </source>
</evidence>
<name>A0A9W9HAU3_9EURO</name>
<accession>A0A9W9HAU3</accession>
<dbReference type="RefSeq" id="XP_056524873.1">
    <property type="nucleotide sequence ID" value="XM_056662760.1"/>
</dbReference>
<dbReference type="AlphaFoldDB" id="A0A9W9HAU3"/>
<feature type="region of interest" description="Disordered" evidence="1">
    <location>
        <begin position="1"/>
        <end position="21"/>
    </location>
</feature>
<dbReference type="GeneID" id="81401930"/>
<proteinExistence type="predicted"/>
<dbReference type="Proteomes" id="UP001149079">
    <property type="component" value="Unassembled WGS sequence"/>
</dbReference>
<gene>
    <name evidence="2" type="ORF">N7515_002016</name>
</gene>
<organism evidence="2 3">
    <name type="scientific">Penicillium bovifimosum</name>
    <dbReference type="NCBI Taxonomy" id="126998"/>
    <lineage>
        <taxon>Eukaryota</taxon>
        <taxon>Fungi</taxon>
        <taxon>Dikarya</taxon>
        <taxon>Ascomycota</taxon>
        <taxon>Pezizomycotina</taxon>
        <taxon>Eurotiomycetes</taxon>
        <taxon>Eurotiomycetidae</taxon>
        <taxon>Eurotiales</taxon>
        <taxon>Aspergillaceae</taxon>
        <taxon>Penicillium</taxon>
    </lineage>
</organism>